<gene>
    <name evidence="2" type="ORF">GSLYS_00004786001</name>
</gene>
<dbReference type="GO" id="GO:0016829">
    <property type="term" value="F:lyase activity"/>
    <property type="evidence" value="ECO:0007669"/>
    <property type="project" value="InterPro"/>
</dbReference>
<feature type="region of interest" description="Disordered" evidence="1">
    <location>
        <begin position="229"/>
        <end position="279"/>
    </location>
</feature>
<name>A0AAV2HF29_LYMST</name>
<feature type="non-terminal residue" evidence="2">
    <location>
        <position position="376"/>
    </location>
</feature>
<feature type="non-terminal residue" evidence="2">
    <location>
        <position position="1"/>
    </location>
</feature>
<comment type="caution">
    <text evidence="2">The sequence shown here is derived from an EMBL/GenBank/DDBJ whole genome shotgun (WGS) entry which is preliminary data.</text>
</comment>
<proteinExistence type="predicted"/>
<evidence type="ECO:0000256" key="1">
    <source>
        <dbReference type="SAM" id="MobiDB-lite"/>
    </source>
</evidence>
<sequence length="376" mass="42376">LVGACSAQTKEDAVQEDIRALASAFPGCYSNAQQYHKHAQRGLPPNRRSFLIRSEIYRVSSAMFNDSLTVFFQDFTKSAPQPFRSGLYSFVFDYAMNVFRMRTIKLATDFLKLDPTHKSRGHVIPIEYIHRALQTQNMSVADLLSYRACDMFWKRIGESTFVGITGPQCLGALGKEQVRIGVSMTLTDDKLLLTEGWYNIKDGTSISEVKVPYHLQKIKAKDAASRAATLYNDSPSPVKPKTRPAFKPKSLETKKDSIPRRRSRDFYSRGHAPGRHDANLNHGIHDRVLGTFSQLAAALTSGYDVRFRVELSACSVPPQIKLDRLSFGGKIRDFVFIRQDGAKNERNDYIYSVTKTTVMGPQGKHEVITLINELKN</sequence>
<dbReference type="EMBL" id="CAXITT010000073">
    <property type="protein sequence ID" value="CAL1530661.1"/>
    <property type="molecule type" value="Genomic_DNA"/>
</dbReference>
<keyword evidence="3" id="KW-1185">Reference proteome</keyword>
<dbReference type="AlphaFoldDB" id="A0AAV2HF29"/>
<accession>A0AAV2HF29</accession>
<evidence type="ECO:0000313" key="3">
    <source>
        <dbReference type="Proteomes" id="UP001497497"/>
    </source>
</evidence>
<dbReference type="InterPro" id="IPR038672">
    <property type="entry name" value="CpcT/CpeT_sf"/>
</dbReference>
<organism evidence="2 3">
    <name type="scientific">Lymnaea stagnalis</name>
    <name type="common">Great pond snail</name>
    <name type="synonym">Helix stagnalis</name>
    <dbReference type="NCBI Taxonomy" id="6523"/>
    <lineage>
        <taxon>Eukaryota</taxon>
        <taxon>Metazoa</taxon>
        <taxon>Spiralia</taxon>
        <taxon>Lophotrochozoa</taxon>
        <taxon>Mollusca</taxon>
        <taxon>Gastropoda</taxon>
        <taxon>Heterobranchia</taxon>
        <taxon>Euthyneura</taxon>
        <taxon>Panpulmonata</taxon>
        <taxon>Hygrophila</taxon>
        <taxon>Lymnaeoidea</taxon>
        <taxon>Lymnaeidae</taxon>
        <taxon>Lymnaea</taxon>
    </lineage>
</organism>
<dbReference type="Pfam" id="PF06206">
    <property type="entry name" value="CpeT"/>
    <property type="match status" value="1"/>
</dbReference>
<dbReference type="Gene3D" id="2.40.128.590">
    <property type="entry name" value="CpcT/CpeT domain"/>
    <property type="match status" value="1"/>
</dbReference>
<protein>
    <submittedName>
        <fullName evidence="2">Uncharacterized protein</fullName>
    </submittedName>
</protein>
<evidence type="ECO:0000313" key="2">
    <source>
        <dbReference type="EMBL" id="CAL1530661.1"/>
    </source>
</evidence>
<dbReference type="InterPro" id="IPR010404">
    <property type="entry name" value="CpcT/CpeT"/>
</dbReference>
<reference evidence="2 3" key="1">
    <citation type="submission" date="2024-04" db="EMBL/GenBank/DDBJ databases">
        <authorList>
            <consortium name="Genoscope - CEA"/>
            <person name="William W."/>
        </authorList>
    </citation>
    <scope>NUCLEOTIDE SEQUENCE [LARGE SCALE GENOMIC DNA]</scope>
</reference>
<feature type="compositionally biased region" description="Basic and acidic residues" evidence="1">
    <location>
        <begin position="249"/>
        <end position="279"/>
    </location>
</feature>
<dbReference type="Proteomes" id="UP001497497">
    <property type="component" value="Unassembled WGS sequence"/>
</dbReference>